<dbReference type="Proteomes" id="UP000006054">
    <property type="component" value="Chromosome"/>
</dbReference>
<reference evidence="2" key="1">
    <citation type="submission" date="2012-06" db="EMBL/GenBank/DDBJ databases">
        <title>The complete genome of Flexibacter litoralis DSM 6794.</title>
        <authorList>
            <person name="Lucas S."/>
            <person name="Copeland A."/>
            <person name="Lapidus A."/>
            <person name="Glavina del Rio T."/>
            <person name="Dalin E."/>
            <person name="Tice H."/>
            <person name="Bruce D."/>
            <person name="Goodwin L."/>
            <person name="Pitluck S."/>
            <person name="Peters L."/>
            <person name="Ovchinnikova G."/>
            <person name="Lu M."/>
            <person name="Kyrpides N."/>
            <person name="Mavromatis K."/>
            <person name="Ivanova N."/>
            <person name="Brettin T."/>
            <person name="Detter J.C."/>
            <person name="Han C."/>
            <person name="Larimer F."/>
            <person name="Land M."/>
            <person name="Hauser L."/>
            <person name="Markowitz V."/>
            <person name="Cheng J.-F."/>
            <person name="Hugenholtz P."/>
            <person name="Woyke T."/>
            <person name="Wu D."/>
            <person name="Spring S."/>
            <person name="Lang E."/>
            <person name="Kopitz M."/>
            <person name="Brambilla E."/>
            <person name="Klenk H.-P."/>
            <person name="Eisen J.A."/>
        </authorList>
    </citation>
    <scope>NUCLEOTIDE SEQUENCE [LARGE SCALE GENOMIC DNA]</scope>
    <source>
        <strain evidence="2">ATCC 23117 / DSM 6794 / NBRC 15988 / NCIMB 1366 / Sio-4</strain>
    </source>
</reference>
<dbReference type="KEGG" id="fli:Fleli_2048"/>
<dbReference type="AlphaFoldDB" id="I4AKE7"/>
<dbReference type="OrthoDB" id="981162at2"/>
<dbReference type="EMBL" id="CP003345">
    <property type="protein sequence ID" value="AFM04432.1"/>
    <property type="molecule type" value="Genomic_DNA"/>
</dbReference>
<keyword evidence="2" id="KW-1185">Reference proteome</keyword>
<dbReference type="eggNOG" id="ENOG502ZUUY">
    <property type="taxonomic scope" value="Bacteria"/>
</dbReference>
<dbReference type="RefSeq" id="WP_014797879.1">
    <property type="nucleotide sequence ID" value="NC_018018.1"/>
</dbReference>
<dbReference type="HOGENOM" id="CLU_1774667_0_0_10"/>
<sequence>MKKVFENTHAEIYDISEEIPQTVFAYWKGYLMKEEKEAVLACEESLKYFEDTNILVMISDHKQLEGASVEFLDWIHEYYFPACVKNGLKAEIILDSEHLIGNISLELMYDEEDMNKNLDDSGLYTPKIDTLENAKLLAKKIVEQNS</sequence>
<evidence type="ECO:0000313" key="2">
    <source>
        <dbReference type="Proteomes" id="UP000006054"/>
    </source>
</evidence>
<organism evidence="1 2">
    <name type="scientific">Bernardetia litoralis (strain ATCC 23117 / DSM 6794 / NBRC 15988 / NCIMB 1366 / Fx l1 / Sio-4)</name>
    <name type="common">Flexibacter litoralis</name>
    <dbReference type="NCBI Taxonomy" id="880071"/>
    <lineage>
        <taxon>Bacteria</taxon>
        <taxon>Pseudomonadati</taxon>
        <taxon>Bacteroidota</taxon>
        <taxon>Cytophagia</taxon>
        <taxon>Cytophagales</taxon>
        <taxon>Bernardetiaceae</taxon>
        <taxon>Bernardetia</taxon>
    </lineage>
</organism>
<protein>
    <submittedName>
        <fullName evidence="1">Uncharacterized protein</fullName>
    </submittedName>
</protein>
<proteinExistence type="predicted"/>
<gene>
    <name evidence="1" type="ordered locus">Fleli_2048</name>
</gene>
<name>I4AKE7_BERLS</name>
<accession>I4AKE7</accession>
<evidence type="ECO:0000313" key="1">
    <source>
        <dbReference type="EMBL" id="AFM04432.1"/>
    </source>
</evidence>